<evidence type="ECO:0000256" key="1">
    <source>
        <dbReference type="SAM" id="MobiDB-lite"/>
    </source>
</evidence>
<feature type="non-terminal residue" evidence="2">
    <location>
        <position position="105"/>
    </location>
</feature>
<dbReference type="EMBL" id="JABANO010028840">
    <property type="protein sequence ID" value="KAF4714540.1"/>
    <property type="molecule type" value="Genomic_DNA"/>
</dbReference>
<dbReference type="Proteomes" id="UP000553632">
    <property type="component" value="Unassembled WGS sequence"/>
</dbReference>
<dbReference type="EMBL" id="JABANM010031196">
    <property type="protein sequence ID" value="KAF4704985.1"/>
    <property type="molecule type" value="Genomic_DNA"/>
</dbReference>
<feature type="region of interest" description="Disordered" evidence="1">
    <location>
        <begin position="53"/>
        <end position="105"/>
    </location>
</feature>
<feature type="non-terminal residue" evidence="2">
    <location>
        <position position="1"/>
    </location>
</feature>
<evidence type="ECO:0000313" key="4">
    <source>
        <dbReference type="Proteomes" id="UP000553632"/>
    </source>
</evidence>
<evidence type="ECO:0000313" key="5">
    <source>
        <dbReference type="Proteomes" id="UP000574390"/>
    </source>
</evidence>
<accession>A0A7J6Q958</accession>
<organism evidence="2 5">
    <name type="scientific">Perkinsus olseni</name>
    <name type="common">Perkinsus atlanticus</name>
    <dbReference type="NCBI Taxonomy" id="32597"/>
    <lineage>
        <taxon>Eukaryota</taxon>
        <taxon>Sar</taxon>
        <taxon>Alveolata</taxon>
        <taxon>Perkinsozoa</taxon>
        <taxon>Perkinsea</taxon>
        <taxon>Perkinsida</taxon>
        <taxon>Perkinsidae</taxon>
        <taxon>Perkinsus</taxon>
    </lineage>
</organism>
<dbReference type="Proteomes" id="UP000574390">
    <property type="component" value="Unassembled WGS sequence"/>
</dbReference>
<protein>
    <submittedName>
        <fullName evidence="2">Uncharacterized protein</fullName>
    </submittedName>
</protein>
<sequence>SSHYQGSGVKPYPRAAHLLRIVRLVRTGKEEGTSNGSASFVFASVAAPSGLPDHEMRPGCGGSCEGQSGLPAGVAVGDTQPLGTSSAPADRETHSDTVSPGIVAE</sequence>
<comment type="caution">
    <text evidence="2">The sequence shown here is derived from an EMBL/GenBank/DDBJ whole genome shotgun (WGS) entry which is preliminary data.</text>
</comment>
<evidence type="ECO:0000313" key="3">
    <source>
        <dbReference type="EMBL" id="KAF4714540.1"/>
    </source>
</evidence>
<dbReference type="AlphaFoldDB" id="A0A7J6Q958"/>
<evidence type="ECO:0000313" key="2">
    <source>
        <dbReference type="EMBL" id="KAF4704985.1"/>
    </source>
</evidence>
<name>A0A7J6Q958_PEROL</name>
<gene>
    <name evidence="2" type="ORF">FOZ62_022311</name>
    <name evidence="3" type="ORF">FOZ63_024665</name>
</gene>
<keyword evidence="4" id="KW-1185">Reference proteome</keyword>
<proteinExistence type="predicted"/>
<reference evidence="4 5" key="1">
    <citation type="submission" date="2020-04" db="EMBL/GenBank/DDBJ databases">
        <title>Perkinsus olseni comparative genomics.</title>
        <authorList>
            <person name="Bogema D.R."/>
        </authorList>
    </citation>
    <scope>NUCLEOTIDE SEQUENCE [LARGE SCALE GENOMIC DNA]</scope>
    <source>
        <strain evidence="2">ATCC PRA-205</strain>
        <strain evidence="3 4">ATCC PRA-207</strain>
    </source>
</reference>